<protein>
    <submittedName>
        <fullName evidence="2">DUF2075 domain-containing protein</fullName>
    </submittedName>
</protein>
<dbReference type="RefSeq" id="WP_353317783.1">
    <property type="nucleotide sequence ID" value="NZ_BAABVV010000033.1"/>
</dbReference>
<dbReference type="InterPro" id="IPR018647">
    <property type="entry name" value="SLFN_3-like_DNA/RNA_helicase"/>
</dbReference>
<dbReference type="Pfam" id="PF09848">
    <property type="entry name" value="SLFN-g3_helicase"/>
    <property type="match status" value="1"/>
</dbReference>
<evidence type="ECO:0000313" key="3">
    <source>
        <dbReference type="Proteomes" id="UP001438112"/>
    </source>
</evidence>
<dbReference type="PROSITE" id="PS50164">
    <property type="entry name" value="GIY_YIG"/>
    <property type="match status" value="1"/>
</dbReference>
<proteinExistence type="predicted"/>
<evidence type="ECO:0000313" key="2">
    <source>
        <dbReference type="EMBL" id="GAA6114311.1"/>
    </source>
</evidence>
<dbReference type="CDD" id="cd10439">
    <property type="entry name" value="GIY-YIG_COG3410"/>
    <property type="match status" value="1"/>
</dbReference>
<dbReference type="Proteomes" id="UP001438112">
    <property type="component" value="Unassembled WGS sequence"/>
</dbReference>
<gene>
    <name evidence="2" type="ORF">AP20H10_06740</name>
</gene>
<comment type="caution">
    <text evidence="2">The sequence shown here is derived from an EMBL/GenBank/DDBJ whole genome shotgun (WGS) entry which is preliminary data.</text>
</comment>
<dbReference type="EMBL" id="BAABVV010000033">
    <property type="protein sequence ID" value="GAA6114311.1"/>
    <property type="molecule type" value="Genomic_DNA"/>
</dbReference>
<keyword evidence="3" id="KW-1185">Reference proteome</keyword>
<evidence type="ECO:0000259" key="1">
    <source>
        <dbReference type="PROSITE" id="PS50164"/>
    </source>
</evidence>
<dbReference type="Gene3D" id="3.40.50.300">
    <property type="entry name" value="P-loop containing nucleotide triphosphate hydrolases"/>
    <property type="match status" value="1"/>
</dbReference>
<accession>A0ABP9ZHP2</accession>
<reference evidence="2 3" key="1">
    <citation type="submission" date="2024-03" db="EMBL/GenBank/DDBJ databases">
        <title>Inconsistent identification of Apilactobacillus kunkeei-related strains obtained by well-developed overall genome related indices.</title>
        <authorList>
            <person name="Maeno S."/>
            <person name="Endo A."/>
        </authorList>
    </citation>
    <scope>NUCLEOTIDE SEQUENCE [LARGE SCALE GENOMIC DNA]</scope>
    <source>
        <strain evidence="2 3">20H-10</strain>
    </source>
</reference>
<dbReference type="SUPFAM" id="SSF52540">
    <property type="entry name" value="P-loop containing nucleoside triphosphate hydrolases"/>
    <property type="match status" value="1"/>
</dbReference>
<dbReference type="InterPro" id="IPR027417">
    <property type="entry name" value="P-loop_NTPase"/>
</dbReference>
<sequence>MSENKLTDLPVIKDYIYNTDTKNQILKYDRENKLITRYPTVYIVIDKIRKNKFKAYVGETNNIIRRTEEHLKSEAEYRTDWLELNKSNDAKLIVIAHKEFNKSLTLDIENQLMQYLVSDDAIVELNNRRSNDQDLYYTREHFQDIFKSIWQGLFEKYSEIFPQIDDITNSAIFKASPFHKLTDEQLDARDKIIDNIQRIKKNHKDDNLIIVQGSAGTGKTVLLSSLFAELNKVNKQEAYMLVNHEEQLKIYKNISSKIGLKSSFGDDIVNKPTKFLNQHPVKNALIDANQKVDIVLVDEAHLLLTQGYMSYKGKGQLEDIKKVAKVVVVVLDPMQVLKGNGYIEDDYFNNLIHKSLEDDNFIELTQQNRMMASADTINWIEDIVQKGVIGDIPNDDSYSLKIFDNVNEMYDEVKKHDDSIESLTKGLSRLVATYDWEYKSGKLREYTNSRGEKVKDFWRVKIGDDFSLPWNRQIKPEHKYKDLSWAEQRQTINEVGSTFTIQGFDLNYCGVIIGPSVKFRNGKIIYDSSCSFDTQVKNKRTLVNKKKVDISSELIRNQLNVLLKRGVHGLFIYAVDEELRNELLSKYNQK</sequence>
<feature type="domain" description="GIY-YIG" evidence="1">
    <location>
        <begin position="37"/>
        <end position="128"/>
    </location>
</feature>
<name>A0ABP9ZHP2_9LACO</name>
<dbReference type="InterPro" id="IPR000305">
    <property type="entry name" value="GIY-YIG_endonuc"/>
</dbReference>
<organism evidence="2 3">
    <name type="scientific">Apilactobacillus apinorum</name>
    <dbReference type="NCBI Taxonomy" id="1218495"/>
    <lineage>
        <taxon>Bacteria</taxon>
        <taxon>Bacillati</taxon>
        <taxon>Bacillota</taxon>
        <taxon>Bacilli</taxon>
        <taxon>Lactobacillales</taxon>
        <taxon>Lactobacillaceae</taxon>
        <taxon>Apilactobacillus</taxon>
    </lineage>
</organism>
<dbReference type="Pfam" id="PF01541">
    <property type="entry name" value="GIY-YIG"/>
    <property type="match status" value="1"/>
</dbReference>